<evidence type="ECO:0000313" key="3">
    <source>
        <dbReference type="EMBL" id="QOV87891.1"/>
    </source>
</evidence>
<dbReference type="HAMAP" id="MF_01270">
    <property type="entry name" value="AnhMurNAc_kinase"/>
    <property type="match status" value="1"/>
</dbReference>
<accession>A0A7M2WSV1</accession>
<dbReference type="PANTHER" id="PTHR30605">
    <property type="entry name" value="ANHYDRO-N-ACETYLMURAMIC ACID KINASE"/>
    <property type="match status" value="1"/>
</dbReference>
<evidence type="ECO:0000256" key="2">
    <source>
        <dbReference type="SAM" id="MobiDB-lite"/>
    </source>
</evidence>
<feature type="binding site" evidence="1">
    <location>
        <begin position="43"/>
        <end position="50"/>
    </location>
    <ligand>
        <name>ATP</name>
        <dbReference type="ChEBI" id="CHEBI:30616"/>
    </ligand>
</feature>
<comment type="pathway">
    <text evidence="1">Cell wall biogenesis; peptidoglycan recycling.</text>
</comment>
<dbReference type="CDD" id="cd24050">
    <property type="entry name" value="ASKHA_NBD_ANMK"/>
    <property type="match status" value="1"/>
</dbReference>
<dbReference type="AlphaFoldDB" id="A0A7M2WSV1"/>
<keyword evidence="4" id="KW-1185">Reference proteome</keyword>
<dbReference type="InterPro" id="IPR043129">
    <property type="entry name" value="ATPase_NBD"/>
</dbReference>
<gene>
    <name evidence="1" type="primary">anmK</name>
    <name evidence="3" type="ORF">IPV69_16580</name>
</gene>
<dbReference type="KEGG" id="hbs:IPV69_16580"/>
<name>A0A7M2WSV1_9BACT</name>
<comment type="pathway">
    <text evidence="1">Amino-sugar metabolism; 1,6-anhydro-N-acetylmuramate degradation.</text>
</comment>
<dbReference type="UniPathway" id="UPA00343"/>
<dbReference type="Proteomes" id="UP000593765">
    <property type="component" value="Chromosome"/>
</dbReference>
<dbReference type="GO" id="GO:0016301">
    <property type="term" value="F:kinase activity"/>
    <property type="evidence" value="ECO:0007669"/>
    <property type="project" value="UniProtKB-KW"/>
</dbReference>
<keyword evidence="1" id="KW-0119">Carbohydrate metabolism</keyword>
<dbReference type="GO" id="GO:0016773">
    <property type="term" value="F:phosphotransferase activity, alcohol group as acceptor"/>
    <property type="evidence" value="ECO:0007669"/>
    <property type="project" value="UniProtKB-UniRule"/>
</dbReference>
<feature type="region of interest" description="Disordered" evidence="2">
    <location>
        <begin position="1"/>
        <end position="28"/>
    </location>
</feature>
<dbReference type="GO" id="GO:0009254">
    <property type="term" value="P:peptidoglycan turnover"/>
    <property type="evidence" value="ECO:0007669"/>
    <property type="project" value="UniProtKB-UniRule"/>
</dbReference>
<dbReference type="Gene3D" id="3.30.420.40">
    <property type="match status" value="2"/>
</dbReference>
<comment type="similarity">
    <text evidence="1">Belongs to the anhydro-N-acetylmuramic acid kinase family.</text>
</comment>
<keyword evidence="1 3" id="KW-0418">Kinase</keyword>
<comment type="catalytic activity">
    <reaction evidence="1">
        <text>1,6-anhydro-N-acetyl-beta-muramate + ATP + H2O = N-acetyl-D-muramate 6-phosphate + ADP + H(+)</text>
        <dbReference type="Rhea" id="RHEA:24952"/>
        <dbReference type="ChEBI" id="CHEBI:15377"/>
        <dbReference type="ChEBI" id="CHEBI:15378"/>
        <dbReference type="ChEBI" id="CHEBI:30616"/>
        <dbReference type="ChEBI" id="CHEBI:58690"/>
        <dbReference type="ChEBI" id="CHEBI:58722"/>
        <dbReference type="ChEBI" id="CHEBI:456216"/>
        <dbReference type="EC" id="2.7.1.170"/>
    </reaction>
</comment>
<protein>
    <recommendedName>
        <fullName evidence="1">Anhydro-N-acetylmuramic acid kinase</fullName>
        <ecNumber evidence="1">2.7.1.170</ecNumber>
    </recommendedName>
    <alternativeName>
        <fullName evidence="1">AnhMurNAc kinase</fullName>
    </alternativeName>
</protein>
<keyword evidence="1" id="KW-0547">Nucleotide-binding</keyword>
<dbReference type="EMBL" id="CP063458">
    <property type="protein sequence ID" value="QOV87891.1"/>
    <property type="molecule type" value="Genomic_DNA"/>
</dbReference>
<dbReference type="RefSeq" id="WP_206290806.1">
    <property type="nucleotide sequence ID" value="NZ_CP063458.1"/>
</dbReference>
<proteinExistence type="inferred from homology"/>
<reference evidence="3 4" key="1">
    <citation type="submission" date="2020-10" db="EMBL/GenBank/DDBJ databases">
        <title>Wide distribution of Phycisphaera-like planctomycetes from WD2101 soil group in peatlands and genome analysis of the first cultivated representative.</title>
        <authorList>
            <person name="Dedysh S.N."/>
            <person name="Beletsky A.V."/>
            <person name="Ivanova A."/>
            <person name="Kulichevskaya I.S."/>
            <person name="Suzina N.E."/>
            <person name="Philippov D.A."/>
            <person name="Rakitin A.L."/>
            <person name="Mardanov A.V."/>
            <person name="Ravin N.V."/>
        </authorList>
    </citation>
    <scope>NUCLEOTIDE SEQUENCE [LARGE SCALE GENOMIC DNA]</scope>
    <source>
        <strain evidence="3 4">M1803</strain>
    </source>
</reference>
<keyword evidence="1" id="KW-0808">Transferase</keyword>
<dbReference type="GO" id="GO:0006040">
    <property type="term" value="P:amino sugar metabolic process"/>
    <property type="evidence" value="ECO:0007669"/>
    <property type="project" value="InterPro"/>
</dbReference>
<dbReference type="PANTHER" id="PTHR30605:SF0">
    <property type="entry name" value="ANHYDRO-N-ACETYLMURAMIC ACID KINASE"/>
    <property type="match status" value="1"/>
</dbReference>
<dbReference type="GO" id="GO:0005524">
    <property type="term" value="F:ATP binding"/>
    <property type="evidence" value="ECO:0007669"/>
    <property type="project" value="UniProtKB-UniRule"/>
</dbReference>
<comment type="function">
    <text evidence="1">Catalyzes the specific phosphorylation of 1,6-anhydro-N-acetylmuramic acid (anhMurNAc) with the simultaneous cleavage of the 1,6-anhydro ring, generating MurNAc-6-P. Is required for the utilization of anhMurNAc either imported from the medium or derived from its own cell wall murein, and thus plays a role in cell wall recycling.</text>
</comment>
<dbReference type="UniPathway" id="UPA00544"/>
<dbReference type="GO" id="GO:0097175">
    <property type="term" value="P:1,6-anhydro-N-acetyl-beta-muramic acid catabolic process"/>
    <property type="evidence" value="ECO:0007669"/>
    <property type="project" value="UniProtKB-UniRule"/>
</dbReference>
<dbReference type="InterPro" id="IPR005338">
    <property type="entry name" value="Anhydro_N_Ac-Mur_kinase"/>
</dbReference>
<dbReference type="Pfam" id="PF03702">
    <property type="entry name" value="AnmK"/>
    <property type="match status" value="1"/>
</dbReference>
<evidence type="ECO:0000256" key="1">
    <source>
        <dbReference type="HAMAP-Rule" id="MF_01270"/>
    </source>
</evidence>
<dbReference type="EC" id="2.7.1.170" evidence="1"/>
<dbReference type="SUPFAM" id="SSF53067">
    <property type="entry name" value="Actin-like ATPase domain"/>
    <property type="match status" value="1"/>
</dbReference>
<evidence type="ECO:0000313" key="4">
    <source>
        <dbReference type="Proteomes" id="UP000593765"/>
    </source>
</evidence>
<organism evidence="3 4">
    <name type="scientific">Humisphaera borealis</name>
    <dbReference type="NCBI Taxonomy" id="2807512"/>
    <lineage>
        <taxon>Bacteria</taxon>
        <taxon>Pseudomonadati</taxon>
        <taxon>Planctomycetota</taxon>
        <taxon>Phycisphaerae</taxon>
        <taxon>Tepidisphaerales</taxon>
        <taxon>Tepidisphaeraceae</taxon>
        <taxon>Humisphaera</taxon>
    </lineage>
</organism>
<sequence length="412" mass="43384">MVDDAQRAGGGDGKADRQHCDPLVPSSPANARDERLFIGAMSGTSADGVDAALVAVGGFGRIDSAAPPNYTCRLLRHVHVPYDDWLRNAVCTMRQNGGSDLRTLARVTRDASLCYAKAVHELVAAEGLASVEISAIAAHGQTIFHAPPCTMQLLDPSLLAAETECSVVSDFRRADCAAGGQGAPLVPFADYILFRDPVKSRVLLNIGGIANVTYLPPGGGPANVIAFDTGPGNCVSDHLMRLYDPQGPGFDRNGEIAKNGQAIYPLMSLMLSDPYFQASPPKSTDGPAMIQLFAKAYETIGRNFPFENLMRTACLLSATTIADAIRRFWPFPDELIVSGGGTKNATLMCLLKQPLGDMPVRTSDELGVPSDAKEAMAFALLGAATIDCVPGNIPTATGAKKAVVLGSVTPKP</sequence>
<keyword evidence="1" id="KW-0067">ATP-binding</keyword>